<protein>
    <submittedName>
        <fullName evidence="2">Uncharacterized protein</fullName>
    </submittedName>
</protein>
<organism evidence="2 3">
    <name type="scientific">Paractinoplanes durhamensis</name>
    <dbReference type="NCBI Taxonomy" id="113563"/>
    <lineage>
        <taxon>Bacteria</taxon>
        <taxon>Bacillati</taxon>
        <taxon>Actinomycetota</taxon>
        <taxon>Actinomycetes</taxon>
        <taxon>Micromonosporales</taxon>
        <taxon>Micromonosporaceae</taxon>
        <taxon>Paractinoplanes</taxon>
    </lineage>
</organism>
<evidence type="ECO:0000256" key="1">
    <source>
        <dbReference type="SAM" id="Phobius"/>
    </source>
</evidence>
<dbReference type="Proteomes" id="UP000637628">
    <property type="component" value="Unassembled WGS sequence"/>
</dbReference>
<proteinExistence type="predicted"/>
<keyword evidence="1" id="KW-1133">Transmembrane helix</keyword>
<gene>
    <name evidence="2" type="ORF">Adu01nite_21370</name>
</gene>
<accession>A0ABQ3YTC6</accession>
<evidence type="ECO:0000313" key="3">
    <source>
        <dbReference type="Proteomes" id="UP000637628"/>
    </source>
</evidence>
<dbReference type="RefSeq" id="WP_203726413.1">
    <property type="nucleotide sequence ID" value="NZ_BAAATX010000003.1"/>
</dbReference>
<keyword evidence="1" id="KW-0472">Membrane</keyword>
<comment type="caution">
    <text evidence="2">The sequence shown here is derived from an EMBL/GenBank/DDBJ whole genome shotgun (WGS) entry which is preliminary data.</text>
</comment>
<evidence type="ECO:0000313" key="2">
    <source>
        <dbReference type="EMBL" id="GIE00787.1"/>
    </source>
</evidence>
<reference evidence="2 3" key="1">
    <citation type="submission" date="2021-01" db="EMBL/GenBank/DDBJ databases">
        <title>Whole genome shotgun sequence of Actinoplanes durhamensis NBRC 14914.</title>
        <authorList>
            <person name="Komaki H."/>
            <person name="Tamura T."/>
        </authorList>
    </citation>
    <scope>NUCLEOTIDE SEQUENCE [LARGE SCALE GENOMIC DNA]</scope>
    <source>
        <strain evidence="2 3">NBRC 14914</strain>
    </source>
</reference>
<feature type="transmembrane region" description="Helical" evidence="1">
    <location>
        <begin position="37"/>
        <end position="61"/>
    </location>
</feature>
<feature type="transmembrane region" description="Helical" evidence="1">
    <location>
        <begin position="12"/>
        <end position="31"/>
    </location>
</feature>
<keyword evidence="3" id="KW-1185">Reference proteome</keyword>
<dbReference type="EMBL" id="BOML01000019">
    <property type="protein sequence ID" value="GIE00787.1"/>
    <property type="molecule type" value="Genomic_DNA"/>
</dbReference>
<sequence>MSIDPLRLGEAATAAALILGTVTLPAAWNTLDPTIGAVLATMWMIISSGVYALHAVTFDCFRFTGHQRRQNFSFTRGED</sequence>
<keyword evidence="1" id="KW-0812">Transmembrane</keyword>
<name>A0ABQ3YTC6_9ACTN</name>